<sequence>MDLYVCVSHESSEWPKTQAKIVQEAKYSLLLQKLSRMIIAAGAMIVGSNPPSTIERPLFKLDGAIQDFSPEREDHRSEIEKGLTSFTENSVFDYQTSLEFCWAS</sequence>
<gene>
    <name evidence="1" type="ORF">Nepgr_019723</name>
</gene>
<name>A0AAD3SWK6_NEPGR</name>
<protein>
    <submittedName>
        <fullName evidence="1">Uncharacterized protein</fullName>
    </submittedName>
</protein>
<proteinExistence type="predicted"/>
<reference evidence="1" key="1">
    <citation type="submission" date="2023-05" db="EMBL/GenBank/DDBJ databases">
        <title>Nepenthes gracilis genome sequencing.</title>
        <authorList>
            <person name="Fukushima K."/>
        </authorList>
    </citation>
    <scope>NUCLEOTIDE SEQUENCE</scope>
    <source>
        <strain evidence="1">SING2019-196</strain>
    </source>
</reference>
<organism evidence="1 2">
    <name type="scientific">Nepenthes gracilis</name>
    <name type="common">Slender pitcher plant</name>
    <dbReference type="NCBI Taxonomy" id="150966"/>
    <lineage>
        <taxon>Eukaryota</taxon>
        <taxon>Viridiplantae</taxon>
        <taxon>Streptophyta</taxon>
        <taxon>Embryophyta</taxon>
        <taxon>Tracheophyta</taxon>
        <taxon>Spermatophyta</taxon>
        <taxon>Magnoliopsida</taxon>
        <taxon>eudicotyledons</taxon>
        <taxon>Gunneridae</taxon>
        <taxon>Pentapetalae</taxon>
        <taxon>Caryophyllales</taxon>
        <taxon>Nepenthaceae</taxon>
        <taxon>Nepenthes</taxon>
    </lineage>
</organism>
<comment type="caution">
    <text evidence="1">The sequence shown here is derived from an EMBL/GenBank/DDBJ whole genome shotgun (WGS) entry which is preliminary data.</text>
</comment>
<accession>A0AAD3SWK6</accession>
<dbReference type="Proteomes" id="UP001279734">
    <property type="component" value="Unassembled WGS sequence"/>
</dbReference>
<keyword evidence="2" id="KW-1185">Reference proteome</keyword>
<dbReference type="AlphaFoldDB" id="A0AAD3SWK6"/>
<evidence type="ECO:0000313" key="1">
    <source>
        <dbReference type="EMBL" id="GMH17882.1"/>
    </source>
</evidence>
<evidence type="ECO:0000313" key="2">
    <source>
        <dbReference type="Proteomes" id="UP001279734"/>
    </source>
</evidence>
<dbReference type="EMBL" id="BSYO01000018">
    <property type="protein sequence ID" value="GMH17882.1"/>
    <property type="molecule type" value="Genomic_DNA"/>
</dbReference>